<evidence type="ECO:0000313" key="4">
    <source>
        <dbReference type="Proteomes" id="UP000029481"/>
    </source>
</evidence>
<feature type="domain" description="YheO-like" evidence="1">
    <location>
        <begin position="10"/>
        <end position="120"/>
    </location>
</feature>
<dbReference type="InterPro" id="IPR039445">
    <property type="entry name" value="DauR-like_HTH"/>
</dbReference>
<dbReference type="RefSeq" id="WP_038472324.1">
    <property type="nucleotide sequence ID" value="NZ_CP009451.1"/>
</dbReference>
<dbReference type="KEGG" id="cnt:JT31_01090"/>
<protein>
    <submittedName>
        <fullName evidence="3">DNA-binding protein</fullName>
    </submittedName>
</protein>
<evidence type="ECO:0000313" key="3">
    <source>
        <dbReference type="EMBL" id="AIR03271.1"/>
    </source>
</evidence>
<accession>A0A089PWG8</accession>
<dbReference type="Pfam" id="PF08348">
    <property type="entry name" value="PAS_6"/>
    <property type="match status" value="1"/>
</dbReference>
<keyword evidence="3" id="KW-0238">DNA-binding</keyword>
<name>A0A089PWG8_9ENTR</name>
<sequence length="215" mass="23420">MTKPADNTLLEQLDNIAQGISETFAPFCEVVVHDLQQPQHSILSIHNNLSGRKVGQAATEMGLARIASPDFPAVVANYANQFADGRPVKSTSIGLKDASGEYVAALCLNLDMTLFRGMQSMLSRFTETHAGPVEEHIEPVGSEAIRLRIDQYAAGLATTPRALKTSERIELLQTLKKEGLLDIRKSMETVAQHLGVSRASVYLYAKQQPTVDDTA</sequence>
<gene>
    <name evidence="3" type="ORF">JT31_01090</name>
</gene>
<dbReference type="GO" id="GO:0003677">
    <property type="term" value="F:DNA binding"/>
    <property type="evidence" value="ECO:0007669"/>
    <property type="project" value="UniProtKB-KW"/>
</dbReference>
<organism evidence="3 4">
    <name type="scientific">Cedecea neteri</name>
    <dbReference type="NCBI Taxonomy" id="158822"/>
    <lineage>
        <taxon>Bacteria</taxon>
        <taxon>Pseudomonadati</taxon>
        <taxon>Pseudomonadota</taxon>
        <taxon>Gammaproteobacteria</taxon>
        <taxon>Enterobacterales</taxon>
        <taxon>Enterobacteriaceae</taxon>
        <taxon>Cedecea</taxon>
    </lineage>
</organism>
<dbReference type="Proteomes" id="UP000029481">
    <property type="component" value="Chromosome"/>
</dbReference>
<proteinExistence type="predicted"/>
<dbReference type="PANTHER" id="PTHR35568:SF1">
    <property type="entry name" value="TRANSCRIPTIONAL REGULATOR DAUR"/>
    <property type="match status" value="1"/>
</dbReference>
<dbReference type="Pfam" id="PF13309">
    <property type="entry name" value="HTH_22"/>
    <property type="match status" value="1"/>
</dbReference>
<dbReference type="InterPro" id="IPR039446">
    <property type="entry name" value="DauR-like"/>
</dbReference>
<evidence type="ECO:0000259" key="1">
    <source>
        <dbReference type="Pfam" id="PF08348"/>
    </source>
</evidence>
<feature type="domain" description="Transcriptional regulator DauR-like HTH" evidence="2">
    <location>
        <begin position="145"/>
        <end position="205"/>
    </location>
</feature>
<dbReference type="OrthoDB" id="9796595at2"/>
<dbReference type="InterPro" id="IPR013559">
    <property type="entry name" value="YheO"/>
</dbReference>
<dbReference type="PANTHER" id="PTHR35568">
    <property type="entry name" value="TRANSCRIPTIONAL REGULATOR DAUR"/>
    <property type="match status" value="1"/>
</dbReference>
<dbReference type="AlphaFoldDB" id="A0A089PWG8"/>
<evidence type="ECO:0000259" key="2">
    <source>
        <dbReference type="Pfam" id="PF13309"/>
    </source>
</evidence>
<keyword evidence="4" id="KW-1185">Reference proteome</keyword>
<dbReference type="EMBL" id="CP009451">
    <property type="protein sequence ID" value="AIR03271.1"/>
    <property type="molecule type" value="Genomic_DNA"/>
</dbReference>
<reference evidence="3 4" key="1">
    <citation type="submission" date="2014-09" db="EMBL/GenBank/DDBJ databases">
        <title>Cedecea neteri SSMD04 Genome Sequencing.</title>
        <authorList>
            <person name="Tan J.-Y."/>
        </authorList>
    </citation>
    <scope>NUCLEOTIDE SEQUENCE [LARGE SCALE GENOMIC DNA]</scope>
    <source>
        <strain evidence="3 4">SSMD04</strain>
    </source>
</reference>